<gene>
    <name evidence="1" type="ORF">C2869_06560</name>
</gene>
<dbReference type="OrthoDB" id="5918373at2"/>
<evidence type="ECO:0008006" key="3">
    <source>
        <dbReference type="Google" id="ProtNLM"/>
    </source>
</evidence>
<dbReference type="KEGG" id="cate:C2869_06560"/>
<evidence type="ECO:0000313" key="2">
    <source>
        <dbReference type="Proteomes" id="UP000244441"/>
    </source>
</evidence>
<organism evidence="1 2">
    <name type="scientific">Saccharobesus litoralis</name>
    <dbReference type="NCBI Taxonomy" id="2172099"/>
    <lineage>
        <taxon>Bacteria</taxon>
        <taxon>Pseudomonadati</taxon>
        <taxon>Pseudomonadota</taxon>
        <taxon>Gammaproteobacteria</taxon>
        <taxon>Alteromonadales</taxon>
        <taxon>Alteromonadaceae</taxon>
        <taxon>Saccharobesus</taxon>
    </lineage>
</organism>
<dbReference type="AlphaFoldDB" id="A0A2S0VPK7"/>
<name>A0A2S0VPK7_9ALTE</name>
<dbReference type="SUPFAM" id="SSF48452">
    <property type="entry name" value="TPR-like"/>
    <property type="match status" value="1"/>
</dbReference>
<sequence length="142" mass="16330">MGTWQGLMVKGNECFSAKLWSDAEYYYDQAIDILDGMLHQNPKSIEAIQGWICGYHNLSTLFQKTGEIARAQKCLLIPHQSMMHMAQREDIDDDQQLIAIQATKLTLTPLLEFAQTYPTCEGCVDMLMDQYRAAYQDNRTFH</sequence>
<dbReference type="Proteomes" id="UP000244441">
    <property type="component" value="Chromosome"/>
</dbReference>
<dbReference type="RefSeq" id="WP_108602194.1">
    <property type="nucleotide sequence ID" value="NZ_CP026604.1"/>
</dbReference>
<keyword evidence="2" id="KW-1185">Reference proteome</keyword>
<dbReference type="EMBL" id="CP026604">
    <property type="protein sequence ID" value="AWB66122.1"/>
    <property type="molecule type" value="Genomic_DNA"/>
</dbReference>
<accession>A0A2S0VPK7</accession>
<proteinExistence type="predicted"/>
<protein>
    <recommendedName>
        <fullName evidence="3">Tetratricopeptide repeat protein</fullName>
    </recommendedName>
</protein>
<dbReference type="InterPro" id="IPR011990">
    <property type="entry name" value="TPR-like_helical_dom_sf"/>
</dbReference>
<reference evidence="1 2" key="1">
    <citation type="submission" date="2018-01" db="EMBL/GenBank/DDBJ databases">
        <title>Genome sequence of a Cantenovulum-like bacteria.</title>
        <authorList>
            <person name="Tan W.R."/>
            <person name="Lau N.-S."/>
            <person name="Go F."/>
            <person name="Amirul A.-A.A."/>
        </authorList>
    </citation>
    <scope>NUCLEOTIDE SEQUENCE [LARGE SCALE GENOMIC DNA]</scope>
    <source>
        <strain evidence="1 2">CCB-QB4</strain>
    </source>
</reference>
<evidence type="ECO:0000313" key="1">
    <source>
        <dbReference type="EMBL" id="AWB66122.1"/>
    </source>
</evidence>
<dbReference type="Gene3D" id="1.25.40.10">
    <property type="entry name" value="Tetratricopeptide repeat domain"/>
    <property type="match status" value="1"/>
</dbReference>